<dbReference type="SUPFAM" id="SSF140652">
    <property type="entry name" value="YozE-like"/>
    <property type="match status" value="1"/>
</dbReference>
<dbReference type="InterPro" id="IPR023089">
    <property type="entry name" value="YozE_SAM-like"/>
</dbReference>
<dbReference type="Gene3D" id="1.10.150.260">
    <property type="entry name" value="YozE SAM-like"/>
    <property type="match status" value="1"/>
</dbReference>
<dbReference type="InterPro" id="IPR036806">
    <property type="entry name" value="YozE_SAM-like_sf"/>
</dbReference>
<sequence>MVRCPLEQTFYQFIRKYTDFDAKDPMSRLANAIHQDISFPKHETDFEVISKYMEENSHYSKLLSIFDDAWNQYQY</sequence>
<evidence type="ECO:0000259" key="1">
    <source>
        <dbReference type="Pfam" id="PF06855"/>
    </source>
</evidence>
<proteinExistence type="predicted"/>
<organism evidence="2 3">
    <name type="scientific">Globicatella sulfidifaciens</name>
    <dbReference type="NCBI Taxonomy" id="136093"/>
    <lineage>
        <taxon>Bacteria</taxon>
        <taxon>Bacillati</taxon>
        <taxon>Bacillota</taxon>
        <taxon>Bacilli</taxon>
        <taxon>Lactobacillales</taxon>
        <taxon>Aerococcaceae</taxon>
        <taxon>Globicatella</taxon>
    </lineage>
</organism>
<dbReference type="NCBIfam" id="NF010193">
    <property type="entry name" value="PRK13672.1"/>
    <property type="match status" value="1"/>
</dbReference>
<protein>
    <recommendedName>
        <fullName evidence="1">YozE SAM-like domain-containing protein</fullName>
    </recommendedName>
</protein>
<name>A0A7X8C381_9LACT</name>
<feature type="domain" description="YozE SAM-like" evidence="1">
    <location>
        <begin position="9"/>
        <end position="74"/>
    </location>
</feature>
<evidence type="ECO:0000313" key="2">
    <source>
        <dbReference type="EMBL" id="NLJ17880.1"/>
    </source>
</evidence>
<dbReference type="EMBL" id="JAAYSM010000107">
    <property type="protein sequence ID" value="NLJ17880.1"/>
    <property type="molecule type" value="Genomic_DNA"/>
</dbReference>
<evidence type="ECO:0000313" key="3">
    <source>
        <dbReference type="Proteomes" id="UP000541058"/>
    </source>
</evidence>
<reference evidence="2 3" key="1">
    <citation type="journal article" date="2020" name="Biotechnol. Biofuels">
        <title>New insights from the biogas microbiome by comprehensive genome-resolved metagenomics of nearly 1600 species originating from multiple anaerobic digesters.</title>
        <authorList>
            <person name="Campanaro S."/>
            <person name="Treu L."/>
            <person name="Rodriguez-R L.M."/>
            <person name="Kovalovszki A."/>
            <person name="Ziels R.M."/>
            <person name="Maus I."/>
            <person name="Zhu X."/>
            <person name="Kougias P.G."/>
            <person name="Basile A."/>
            <person name="Luo G."/>
            <person name="Schluter A."/>
            <person name="Konstantinidis K.T."/>
            <person name="Angelidaki I."/>
        </authorList>
    </citation>
    <scope>NUCLEOTIDE SEQUENCE [LARGE SCALE GENOMIC DNA]</scope>
    <source>
        <strain evidence="2">AS23ysBPME_34</strain>
    </source>
</reference>
<comment type="caution">
    <text evidence="2">The sequence shown here is derived from an EMBL/GenBank/DDBJ whole genome shotgun (WGS) entry which is preliminary data.</text>
</comment>
<dbReference type="Proteomes" id="UP000541058">
    <property type="component" value="Unassembled WGS sequence"/>
</dbReference>
<dbReference type="Pfam" id="PF06855">
    <property type="entry name" value="YozE_SAM_like"/>
    <property type="match status" value="1"/>
</dbReference>
<gene>
    <name evidence="2" type="ORF">GX355_03385</name>
</gene>
<accession>A0A7X8C381</accession>
<dbReference type="AlphaFoldDB" id="A0A7X8C381"/>